<accession>A0AAQ3N2A8</accession>
<protein>
    <submittedName>
        <fullName evidence="2">Uncharacterized protein</fullName>
    </submittedName>
</protein>
<organism evidence="2 3">
    <name type="scientific">Vigna mungo</name>
    <name type="common">Black gram</name>
    <name type="synonym">Phaseolus mungo</name>
    <dbReference type="NCBI Taxonomy" id="3915"/>
    <lineage>
        <taxon>Eukaryota</taxon>
        <taxon>Viridiplantae</taxon>
        <taxon>Streptophyta</taxon>
        <taxon>Embryophyta</taxon>
        <taxon>Tracheophyta</taxon>
        <taxon>Spermatophyta</taxon>
        <taxon>Magnoliopsida</taxon>
        <taxon>eudicotyledons</taxon>
        <taxon>Gunneridae</taxon>
        <taxon>Pentapetalae</taxon>
        <taxon>rosids</taxon>
        <taxon>fabids</taxon>
        <taxon>Fabales</taxon>
        <taxon>Fabaceae</taxon>
        <taxon>Papilionoideae</taxon>
        <taxon>50 kb inversion clade</taxon>
        <taxon>NPAAA clade</taxon>
        <taxon>indigoferoid/millettioid clade</taxon>
        <taxon>Phaseoleae</taxon>
        <taxon>Vigna</taxon>
    </lineage>
</organism>
<feature type="region of interest" description="Disordered" evidence="1">
    <location>
        <begin position="484"/>
        <end position="518"/>
    </location>
</feature>
<feature type="compositionally biased region" description="Low complexity" evidence="1">
    <location>
        <begin position="496"/>
        <end position="507"/>
    </location>
</feature>
<name>A0AAQ3N2A8_VIGMU</name>
<evidence type="ECO:0000313" key="2">
    <source>
        <dbReference type="EMBL" id="WVZ01285.1"/>
    </source>
</evidence>
<dbReference type="AlphaFoldDB" id="A0AAQ3N2A8"/>
<evidence type="ECO:0000313" key="3">
    <source>
        <dbReference type="Proteomes" id="UP001374535"/>
    </source>
</evidence>
<sequence length="518" mass="57596">MFGVLDRLDCYAIWGVRRVSDVRHVLGVQPYGVLDSVRRSRLLDPLGVRPSRVLDAYRDLDLLGFKRPRLLDDQLDDEKSQGVTELLDHGSSGVVTELLDDGSRCAWVIWDAIELLDDSLSCGVTELLDDGSSRNVTELLDDVDGSYEGVTGLLDDVDGSFELPHSVTKLLDDVDGFGLVTKLLDDVDDSFGDVNELLSDVEWSFELLDDGSFRSVTELLDNRSSGDVTKLLDNVDESPWDEAKLLDDRSYSNSALNSLADGVKPDFDLEDLSLGESSAWRTQPWGELGLEDSTLRKSSTSRDSSTLRKSWALRKSRSRRDLPRYLSLESSVGGARLGQLGLEEFSLNELSLWELGLEEVGLKEAWRTQLNLKTLPRGVRSKETRFGGAQPEETRLEDLNVYRNSASKIQPEKLNLTKLDLTQHNTTQQLLYSLILPLTSIFVPISLLMDLTYAKQKGTYMVQPKRGRVLIMVVKSIAEALSCSGRKNKRRRQESDSAAPLSSASTTPPIPSGYSSES</sequence>
<evidence type="ECO:0000256" key="1">
    <source>
        <dbReference type="SAM" id="MobiDB-lite"/>
    </source>
</evidence>
<dbReference type="EMBL" id="CP144693">
    <property type="protein sequence ID" value="WVZ01285.1"/>
    <property type="molecule type" value="Genomic_DNA"/>
</dbReference>
<proteinExistence type="predicted"/>
<gene>
    <name evidence="2" type="ORF">V8G54_027354</name>
</gene>
<reference evidence="2 3" key="1">
    <citation type="journal article" date="2023" name="Life. Sci Alliance">
        <title>Evolutionary insights into 3D genome organization and epigenetic landscape of Vigna mungo.</title>
        <authorList>
            <person name="Junaid A."/>
            <person name="Singh B."/>
            <person name="Bhatia S."/>
        </authorList>
    </citation>
    <scope>NUCLEOTIDE SEQUENCE [LARGE SCALE GENOMIC DNA]</scope>
    <source>
        <strain evidence="2">Urdbean</strain>
    </source>
</reference>
<dbReference type="Proteomes" id="UP001374535">
    <property type="component" value="Chromosome 8"/>
</dbReference>
<keyword evidence="3" id="KW-1185">Reference proteome</keyword>